<evidence type="ECO:0000313" key="2">
    <source>
        <dbReference type="Proteomes" id="UP000245956"/>
    </source>
</evidence>
<dbReference type="EMBL" id="LCWV01000038">
    <property type="protein sequence ID" value="PWI65085.1"/>
    <property type="molecule type" value="Genomic_DNA"/>
</dbReference>
<sequence>MSSSLRLGVRGDRTLAGTDWHRGRTWASQLRRTRFETWVSTSSRSVGTWADEAGQAKAPAFGTLGLVGHCDELAVLRVALACGGREAAGRRLLAGILLWIWLLTWKEAANVLARLRTGMARLNDYLHRIKATASQQCACGHARETLDHFLFRCTGATAFRTEMIQYTDTQLWNIPFYLGRKQRSDNDNGAPNMELVQAMIRYALATGRLENKRQCRVLAGPAIHY</sequence>
<comment type="caution">
    <text evidence="1">The sequence shown here is derived from an EMBL/GenBank/DDBJ whole genome shotgun (WGS) entry which is preliminary data.</text>
</comment>
<dbReference type="AlphaFoldDB" id="A0A2U3DS70"/>
<proteinExistence type="predicted"/>
<gene>
    <name evidence="1" type="ORF">PCL_07384</name>
</gene>
<accession>A0A2U3DS70</accession>
<dbReference type="Proteomes" id="UP000245956">
    <property type="component" value="Unassembled WGS sequence"/>
</dbReference>
<protein>
    <recommendedName>
        <fullName evidence="3">Reverse transcriptase</fullName>
    </recommendedName>
</protein>
<reference evidence="1 2" key="1">
    <citation type="journal article" date="2016" name="Front. Microbiol.">
        <title>Genome and transcriptome sequences reveal the specific parasitism of the nematophagous Purpureocillium lilacinum 36-1.</title>
        <authorList>
            <person name="Xie J."/>
            <person name="Li S."/>
            <person name="Mo C."/>
            <person name="Xiao X."/>
            <person name="Peng D."/>
            <person name="Wang G."/>
            <person name="Xiao Y."/>
        </authorList>
    </citation>
    <scope>NUCLEOTIDE SEQUENCE [LARGE SCALE GENOMIC DNA]</scope>
    <source>
        <strain evidence="1 2">36-1</strain>
    </source>
</reference>
<evidence type="ECO:0008006" key="3">
    <source>
        <dbReference type="Google" id="ProtNLM"/>
    </source>
</evidence>
<organism evidence="1 2">
    <name type="scientific">Purpureocillium lilacinum</name>
    <name type="common">Paecilomyces lilacinus</name>
    <dbReference type="NCBI Taxonomy" id="33203"/>
    <lineage>
        <taxon>Eukaryota</taxon>
        <taxon>Fungi</taxon>
        <taxon>Dikarya</taxon>
        <taxon>Ascomycota</taxon>
        <taxon>Pezizomycotina</taxon>
        <taxon>Sordariomycetes</taxon>
        <taxon>Hypocreomycetidae</taxon>
        <taxon>Hypocreales</taxon>
        <taxon>Ophiocordycipitaceae</taxon>
        <taxon>Purpureocillium</taxon>
    </lineage>
</organism>
<evidence type="ECO:0000313" key="1">
    <source>
        <dbReference type="EMBL" id="PWI65085.1"/>
    </source>
</evidence>
<name>A0A2U3DS70_PURLI</name>